<dbReference type="Proteomes" id="UP000253805">
    <property type="component" value="Unassembled WGS sequence"/>
</dbReference>
<gene>
    <name evidence="1" type="ORF">C1850_06715</name>
</gene>
<dbReference type="AlphaFoldDB" id="A0A369P1A9"/>
<dbReference type="InterPro" id="IPR009200">
    <property type="entry name" value="DUF1269_membrane"/>
</dbReference>
<evidence type="ECO:0000313" key="1">
    <source>
        <dbReference type="EMBL" id="RDC44246.1"/>
    </source>
</evidence>
<dbReference type="EMBL" id="PPUT01000015">
    <property type="protein sequence ID" value="RDC44246.1"/>
    <property type="molecule type" value="Genomic_DNA"/>
</dbReference>
<dbReference type="RefSeq" id="WP_114549101.1">
    <property type="nucleotide sequence ID" value="NZ_AP024470.1"/>
</dbReference>
<evidence type="ECO:0000313" key="2">
    <source>
        <dbReference type="Proteomes" id="UP000253805"/>
    </source>
</evidence>
<evidence type="ECO:0008006" key="3">
    <source>
        <dbReference type="Google" id="ProtNLM"/>
    </source>
</evidence>
<name>A0A369P1A9_9ACTN</name>
<organism evidence="1 2">
    <name type="scientific">Adlercreutzia equolifaciens subsp. celatus</name>
    <dbReference type="NCBI Taxonomy" id="394340"/>
    <lineage>
        <taxon>Bacteria</taxon>
        <taxon>Bacillati</taxon>
        <taxon>Actinomycetota</taxon>
        <taxon>Coriobacteriia</taxon>
        <taxon>Eggerthellales</taxon>
        <taxon>Eggerthellaceae</taxon>
        <taxon>Adlercreutzia</taxon>
    </lineage>
</organism>
<dbReference type="Pfam" id="PF06897">
    <property type="entry name" value="DUF1269"/>
    <property type="match status" value="1"/>
</dbReference>
<comment type="caution">
    <text evidence="1">The sequence shown here is derived from an EMBL/GenBank/DDBJ whole genome shotgun (WGS) entry which is preliminary data.</text>
</comment>
<accession>A0A369P1A9</accession>
<reference evidence="1 2" key="1">
    <citation type="journal article" date="2018" name="Elife">
        <title>Discovery and characterization of a prevalent human gut bacterial enzyme sufficient for the inactivation of a family of plant toxins.</title>
        <authorList>
            <person name="Koppel N."/>
            <person name="Bisanz J.E."/>
            <person name="Pandelia M.E."/>
            <person name="Turnbaugh P.J."/>
            <person name="Balskus E.P."/>
        </authorList>
    </citation>
    <scope>NUCLEOTIDE SEQUENCE [LARGE SCALE GENOMIC DNA]</scope>
    <source>
        <strain evidence="1 2">OB21 GAM 11</strain>
    </source>
</reference>
<protein>
    <recommendedName>
        <fullName evidence="3">DUF1269 domain-containing protein</fullName>
    </recommendedName>
</protein>
<sequence>MSTLLVLGYPTEDKAKQAYQEVLNLDNDLIVNLQSVAVVAKRDNGKFDVVTPGQPIGNSTVWGLFWGMLFGLIFLIPFWGAAIGAGLGAITGFFVKRGVDEDFQNRVRNLLTEKDEAAVFMVVNEMTEDKFVDAMRPFGGDVLQTSLSIKDEEELKCELGKC</sequence>
<proteinExistence type="predicted"/>